<comment type="catalytic activity">
    <reaction evidence="1">
        <text>Endohydrolysis of (1-&gt;4)-alpha-D-glucosidic linkages in polysaccharides containing three or more (1-&gt;4)-alpha-linked D-glucose units.</text>
        <dbReference type="EC" id="3.2.1.1"/>
    </reaction>
</comment>
<feature type="binding site" evidence="15">
    <location>
        <position position="229"/>
    </location>
    <ligand>
        <name>Ca(2+)</name>
        <dbReference type="ChEBI" id="CHEBI:29108"/>
        <label>2</label>
    </ligand>
</feature>
<evidence type="ECO:0000256" key="17">
    <source>
        <dbReference type="PIRSR" id="PIRSR001024-5"/>
    </source>
</evidence>
<dbReference type="InterPro" id="IPR006047">
    <property type="entry name" value="GH13_cat_dom"/>
</dbReference>
<dbReference type="InterPro" id="IPR013777">
    <property type="entry name" value="A-amylase-like"/>
</dbReference>
<sequence length="524" mass="57707">MVSPRFLSTLLFSVSTVLAATADDWRQRTIYQLVTDRFGLPDESFPACDPASAQYCGGTWRGVEKHLDYIQDMGFDAIWISPVAKNIEGDTGDGEAYHGYWTQDLFSLNKHFGNKDDLNSMIAAAHKRGMYVMADVVVNHMAGKLADISTEQESSFSDFFPLSTNDSFHPLCWVSDYTNQTEVEQCWLGKDTSVALYDINTEHHKTMLQLDDFVAGLVSNYSFDGVRLDSVKHVQKDFWPQLVEAAGTFAMGEVRSDNVSYIANYTDAMPGVLDYPSFFAVREAFSSTKGNMSAIVDVMNASRQHYEGDEFLTGAFIENHDYPRMFNLTSDKALVKNALAFNFIHDGIPILYQGQEQGYSGGNTPSNHEALWLSRYDTRHDMYRTVTALNKARKQAVNAGKRFLVTAMDFIKQEQPGVMAVSKPPLLALLTNAGSGGASAWDVPKVYKPGTELVDVLSCRTYNAGDDGGVQMSSTGGMPHVLIPSAHLSHSGGLCTTEANAAPRRVGTPLGATVLLGFIGFWLL</sequence>
<name>A0A550CEM1_9AGAR</name>
<evidence type="ECO:0000256" key="1">
    <source>
        <dbReference type="ARBA" id="ARBA00000548"/>
    </source>
</evidence>
<feature type="binding site" evidence="17">
    <location>
        <position position="140"/>
    </location>
    <ligand>
        <name>substrate</name>
    </ligand>
</feature>
<evidence type="ECO:0000313" key="21">
    <source>
        <dbReference type="Proteomes" id="UP000320762"/>
    </source>
</evidence>
<dbReference type="SMART" id="SM00642">
    <property type="entry name" value="Aamy"/>
    <property type="match status" value="1"/>
</dbReference>
<feature type="signal peptide" evidence="18">
    <location>
        <begin position="1"/>
        <end position="19"/>
    </location>
</feature>
<dbReference type="GO" id="GO:0004556">
    <property type="term" value="F:alpha-amylase activity"/>
    <property type="evidence" value="ECO:0007669"/>
    <property type="project" value="UniProtKB-EC"/>
</dbReference>
<comment type="similarity">
    <text evidence="3">Belongs to the glycosyl hydrolase 13 family.</text>
</comment>
<evidence type="ECO:0000256" key="4">
    <source>
        <dbReference type="ARBA" id="ARBA00012595"/>
    </source>
</evidence>
<dbReference type="SUPFAM" id="SSF51445">
    <property type="entry name" value="(Trans)glycosidases"/>
    <property type="match status" value="1"/>
</dbReference>
<evidence type="ECO:0000259" key="19">
    <source>
        <dbReference type="SMART" id="SM00642"/>
    </source>
</evidence>
<feature type="binding site" evidence="17">
    <location>
        <position position="321"/>
    </location>
    <ligand>
        <name>substrate</name>
    </ligand>
</feature>
<keyword evidence="21" id="KW-1185">Reference proteome</keyword>
<accession>A0A550CEM1</accession>
<reference evidence="20 21" key="1">
    <citation type="journal article" date="2019" name="New Phytol.">
        <title>Comparative genomics reveals unique wood-decay strategies and fruiting body development in the Schizophyllaceae.</title>
        <authorList>
            <person name="Almasi E."/>
            <person name="Sahu N."/>
            <person name="Krizsan K."/>
            <person name="Balint B."/>
            <person name="Kovacs G.M."/>
            <person name="Kiss B."/>
            <person name="Cseklye J."/>
            <person name="Drula E."/>
            <person name="Henrissat B."/>
            <person name="Nagy I."/>
            <person name="Chovatia M."/>
            <person name="Adam C."/>
            <person name="LaButti K."/>
            <person name="Lipzen A."/>
            <person name="Riley R."/>
            <person name="Grigoriev I.V."/>
            <person name="Nagy L.G."/>
        </authorList>
    </citation>
    <scope>NUCLEOTIDE SEQUENCE [LARGE SCALE GENOMIC DNA]</scope>
    <source>
        <strain evidence="20 21">NL-1724</strain>
    </source>
</reference>
<dbReference type="CDD" id="cd11319">
    <property type="entry name" value="AmyAc_euk_AmyA"/>
    <property type="match status" value="1"/>
</dbReference>
<feature type="binding site" evidence="15">
    <location>
        <position position="233"/>
    </location>
    <ligand>
        <name>Ca(2+)</name>
        <dbReference type="ChEBI" id="CHEBI:29108"/>
        <label>1</label>
    </ligand>
</feature>
<dbReference type="Gene3D" id="2.60.40.1180">
    <property type="entry name" value="Golgi alpha-mannosidase II"/>
    <property type="match status" value="1"/>
</dbReference>
<evidence type="ECO:0000256" key="7">
    <source>
        <dbReference type="ARBA" id="ARBA00022801"/>
    </source>
</evidence>
<dbReference type="EC" id="3.2.1.1" evidence="4"/>
<gene>
    <name evidence="20" type="ORF">BD626DRAFT_496058</name>
</gene>
<dbReference type="AlphaFoldDB" id="A0A550CEM1"/>
<evidence type="ECO:0000256" key="11">
    <source>
        <dbReference type="ARBA" id="ARBA00023277"/>
    </source>
</evidence>
<evidence type="ECO:0000256" key="2">
    <source>
        <dbReference type="ARBA" id="ARBA00001913"/>
    </source>
</evidence>
<feature type="binding site" evidence="17">
    <location>
        <position position="101"/>
    </location>
    <ligand>
        <name>substrate</name>
    </ligand>
</feature>
<keyword evidence="9 16" id="KW-1015">Disulfide bond</keyword>
<feature type="active site" description="Nucleophile" evidence="13">
    <location>
        <position position="229"/>
    </location>
</feature>
<dbReference type="Pfam" id="PF09260">
    <property type="entry name" value="A_amylase_dom_C"/>
    <property type="match status" value="1"/>
</dbReference>
<dbReference type="InterPro" id="IPR015340">
    <property type="entry name" value="A_amylase_C_dom"/>
</dbReference>
<dbReference type="EMBL" id="VDMD01000010">
    <property type="protein sequence ID" value="TRM63251.1"/>
    <property type="molecule type" value="Genomic_DNA"/>
</dbReference>
<dbReference type="SUPFAM" id="SSF51011">
    <property type="entry name" value="Glycosyl hydrolase domain"/>
    <property type="match status" value="1"/>
</dbReference>
<evidence type="ECO:0000256" key="5">
    <source>
        <dbReference type="ARBA" id="ARBA00022723"/>
    </source>
</evidence>
<keyword evidence="7 20" id="KW-0378">Hydrolase</keyword>
<dbReference type="Gene3D" id="3.20.20.80">
    <property type="entry name" value="Glycosidases"/>
    <property type="match status" value="1"/>
</dbReference>
<feature type="binding site" evidence="15">
    <location>
        <position position="198"/>
    </location>
    <ligand>
        <name>Ca(2+)</name>
        <dbReference type="ChEBI" id="CHEBI:29108"/>
        <label>1</label>
    </ligand>
</feature>
<feature type="active site" description="Proton donor" evidence="13">
    <location>
        <position position="253"/>
    </location>
</feature>
<organism evidence="20 21">
    <name type="scientific">Schizophyllum amplum</name>
    <dbReference type="NCBI Taxonomy" id="97359"/>
    <lineage>
        <taxon>Eukaryota</taxon>
        <taxon>Fungi</taxon>
        <taxon>Dikarya</taxon>
        <taxon>Basidiomycota</taxon>
        <taxon>Agaricomycotina</taxon>
        <taxon>Agaricomycetes</taxon>
        <taxon>Agaricomycetidae</taxon>
        <taxon>Agaricales</taxon>
        <taxon>Schizophyllaceae</taxon>
        <taxon>Schizophyllum</taxon>
    </lineage>
</organism>
<protein>
    <recommendedName>
        <fullName evidence="4">alpha-amylase</fullName>
        <ecNumber evidence="4">3.2.1.1</ecNumber>
    </recommendedName>
</protein>
<evidence type="ECO:0000313" key="20">
    <source>
        <dbReference type="EMBL" id="TRM63251.1"/>
    </source>
</evidence>
<dbReference type="GO" id="GO:0016052">
    <property type="term" value="P:carbohydrate catabolic process"/>
    <property type="evidence" value="ECO:0007669"/>
    <property type="project" value="InterPro"/>
</dbReference>
<evidence type="ECO:0000256" key="15">
    <source>
        <dbReference type="PIRSR" id="PIRSR001024-3"/>
    </source>
</evidence>
<keyword evidence="6 18" id="KW-0732">Signal</keyword>
<dbReference type="OrthoDB" id="204980at2759"/>
<evidence type="ECO:0000256" key="16">
    <source>
        <dbReference type="PIRSR" id="PIRSR001024-4"/>
    </source>
</evidence>
<feature type="domain" description="Glycosyl hydrolase family 13 catalytic" evidence="19">
    <location>
        <begin position="32"/>
        <end position="393"/>
    </location>
</feature>
<dbReference type="InterPro" id="IPR017853">
    <property type="entry name" value="GH"/>
</dbReference>
<evidence type="ECO:0000256" key="10">
    <source>
        <dbReference type="ARBA" id="ARBA00023180"/>
    </source>
</evidence>
<feature type="site" description="Transition state stabilizer" evidence="14">
    <location>
        <position position="321"/>
    </location>
</feature>
<keyword evidence="10" id="KW-0325">Glycoprotein</keyword>
<dbReference type="GO" id="GO:0005509">
    <property type="term" value="F:calcium ion binding"/>
    <property type="evidence" value="ECO:0007669"/>
    <property type="project" value="InterPro"/>
</dbReference>
<feature type="chain" id="PRO_5022142864" description="alpha-amylase" evidence="18">
    <location>
        <begin position="20"/>
        <end position="524"/>
    </location>
</feature>
<dbReference type="Pfam" id="PF00128">
    <property type="entry name" value="Alpha-amylase"/>
    <property type="match status" value="1"/>
</dbReference>
<feature type="binding site" evidence="15">
    <location>
        <position position="253"/>
    </location>
    <ligand>
        <name>Ca(2+)</name>
        <dbReference type="ChEBI" id="CHEBI:29108"/>
        <label>2</label>
    </ligand>
</feature>
<evidence type="ECO:0000256" key="3">
    <source>
        <dbReference type="ARBA" id="ARBA00008061"/>
    </source>
</evidence>
<feature type="disulfide bond" evidence="16">
    <location>
        <begin position="172"/>
        <end position="186"/>
    </location>
</feature>
<evidence type="ECO:0000256" key="9">
    <source>
        <dbReference type="ARBA" id="ARBA00023157"/>
    </source>
</evidence>
<comment type="cofactor">
    <cofactor evidence="2">
        <name>Ca(2+)</name>
        <dbReference type="ChEBI" id="CHEBI:29108"/>
    </cofactor>
</comment>
<evidence type="ECO:0000256" key="13">
    <source>
        <dbReference type="PIRSR" id="PIRSR001024-1"/>
    </source>
</evidence>
<keyword evidence="12" id="KW-0326">Glycosidase</keyword>
<evidence type="ECO:0000256" key="6">
    <source>
        <dbReference type="ARBA" id="ARBA00022729"/>
    </source>
</evidence>
<dbReference type="PANTHER" id="PTHR10357">
    <property type="entry name" value="ALPHA-AMYLASE FAMILY MEMBER"/>
    <property type="match status" value="1"/>
</dbReference>
<keyword evidence="8 15" id="KW-0106">Calcium</keyword>
<dbReference type="FunFam" id="3.20.20.80:FF:000120">
    <property type="entry name" value="Alpha-amylase A"/>
    <property type="match status" value="1"/>
</dbReference>
<evidence type="ECO:0000256" key="14">
    <source>
        <dbReference type="PIRSR" id="PIRSR001024-2"/>
    </source>
</evidence>
<dbReference type="PIRSF" id="PIRSF001024">
    <property type="entry name" value="Alph-amyl_fung"/>
    <property type="match status" value="1"/>
</dbReference>
<dbReference type="InterPro" id="IPR013780">
    <property type="entry name" value="Glyco_hydro_b"/>
</dbReference>
<dbReference type="Proteomes" id="UP000320762">
    <property type="component" value="Unassembled WGS sequence"/>
</dbReference>
<feature type="disulfide bond" evidence="16">
    <location>
        <begin position="48"/>
        <end position="56"/>
    </location>
</feature>
<evidence type="ECO:0000256" key="12">
    <source>
        <dbReference type="ARBA" id="ARBA00023295"/>
    </source>
</evidence>
<feature type="binding site" evidence="15">
    <location>
        <position position="184"/>
    </location>
    <ligand>
        <name>Ca(2+)</name>
        <dbReference type="ChEBI" id="CHEBI:29108"/>
        <label>1</label>
    </ligand>
</feature>
<evidence type="ECO:0000256" key="8">
    <source>
        <dbReference type="ARBA" id="ARBA00022837"/>
    </source>
</evidence>
<proteinExistence type="inferred from homology"/>
<dbReference type="STRING" id="97359.A0A550CEM1"/>
<feature type="binding site" evidence="17">
    <location>
        <position position="227"/>
    </location>
    <ligand>
        <name>substrate</name>
    </ligand>
</feature>
<dbReference type="PANTHER" id="PTHR10357:SF215">
    <property type="entry name" value="ALPHA-AMYLASE 1"/>
    <property type="match status" value="1"/>
</dbReference>
<keyword evidence="5 15" id="KW-0479">Metal-binding</keyword>
<comment type="caution">
    <text evidence="20">The sequence shown here is derived from an EMBL/GenBank/DDBJ whole genome shotgun (WGS) entry which is preliminary data.</text>
</comment>
<feature type="binding site" evidence="15">
    <location>
        <position position="139"/>
    </location>
    <ligand>
        <name>Ca(2+)</name>
        <dbReference type="ChEBI" id="CHEBI:29108"/>
        <label>1</label>
    </ligand>
</feature>
<keyword evidence="11" id="KW-0119">Carbohydrate metabolism</keyword>
<evidence type="ECO:0000256" key="18">
    <source>
        <dbReference type="SAM" id="SignalP"/>
    </source>
</evidence>
<feature type="disulfide bond" evidence="16">
    <location>
        <begin position="459"/>
        <end position="495"/>
    </location>
</feature>